<feature type="chain" id="PRO_5045688660" evidence="3">
    <location>
        <begin position="24"/>
        <end position="260"/>
    </location>
</feature>
<dbReference type="Proteomes" id="UP001275440">
    <property type="component" value="Unassembled WGS sequence"/>
</dbReference>
<feature type="region of interest" description="Disordered" evidence="2">
    <location>
        <begin position="67"/>
        <end position="89"/>
    </location>
</feature>
<evidence type="ECO:0000256" key="3">
    <source>
        <dbReference type="SAM" id="SignalP"/>
    </source>
</evidence>
<feature type="signal peptide" evidence="3">
    <location>
        <begin position="1"/>
        <end position="23"/>
    </location>
</feature>
<keyword evidence="6" id="KW-1185">Reference proteome</keyword>
<keyword evidence="3" id="KW-0732">Signal</keyword>
<evidence type="ECO:0000256" key="1">
    <source>
        <dbReference type="ARBA" id="ARBA00002388"/>
    </source>
</evidence>
<dbReference type="Gene3D" id="2.40.100.10">
    <property type="entry name" value="Cyclophilin-like"/>
    <property type="match status" value="1"/>
</dbReference>
<evidence type="ECO:0000313" key="5">
    <source>
        <dbReference type="EMBL" id="MDV2475730.1"/>
    </source>
</evidence>
<dbReference type="PROSITE" id="PS50072">
    <property type="entry name" value="CSA_PPIASE_2"/>
    <property type="match status" value="1"/>
</dbReference>
<sequence>MTRTPIRLAVAAGAALLVAGCSDDGTGTSTTTTTRTATATQSAPAYTGELPERPAAGAPVDCSYTPDGGAAKDVAPPQESGVTTAGSPAVTMSTSAGPIGLTLDPAAAPCTVNSFVSLAGQGYFDDTPCHRLVTSPGLQVLQCGDPSGTGRGGPGYGFDTEYPETAYAPTDPTLSQAVVYPRGTVAMANTGQPGSNGSQFFLVYADSQLPPAYTIFGTIDEAGLATIEKVAAAGDDGSMGSVGGGAPNLPVQIESVTVTS</sequence>
<comment type="function">
    <text evidence="1">PPIases accelerate the folding of proteins. It catalyzes the cis-trans isomerization of proline imidic peptide bonds in oligopeptides.</text>
</comment>
<dbReference type="RefSeq" id="WP_072814725.1">
    <property type="nucleotide sequence ID" value="NZ_JAHWLX010000160.1"/>
</dbReference>
<keyword evidence="5" id="KW-0413">Isomerase</keyword>
<dbReference type="InterPro" id="IPR002130">
    <property type="entry name" value="Cyclophilin-type_PPIase_dom"/>
</dbReference>
<accession>A0ABU3WP33</accession>
<evidence type="ECO:0000259" key="4">
    <source>
        <dbReference type="PROSITE" id="PS50072"/>
    </source>
</evidence>
<dbReference type="InterPro" id="IPR044666">
    <property type="entry name" value="Cyclophilin_A-like"/>
</dbReference>
<gene>
    <name evidence="5" type="ORF">F8M49_10735</name>
</gene>
<protein>
    <submittedName>
        <fullName evidence="5">Peptidylprolyl isomerase</fullName>
    </submittedName>
</protein>
<dbReference type="PANTHER" id="PTHR45625:SF3">
    <property type="entry name" value="PEPTIDYL-PROLYL CIS-TRANS ISOMERASE B-RELATED"/>
    <property type="match status" value="1"/>
</dbReference>
<dbReference type="GO" id="GO:0016853">
    <property type="term" value="F:isomerase activity"/>
    <property type="evidence" value="ECO:0007669"/>
    <property type="project" value="UniProtKB-KW"/>
</dbReference>
<feature type="compositionally biased region" description="Polar residues" evidence="2">
    <location>
        <begin position="80"/>
        <end position="89"/>
    </location>
</feature>
<name>A0ABU3WP33_9NOCA</name>
<dbReference type="SUPFAM" id="SSF50891">
    <property type="entry name" value="Cyclophilin-like"/>
    <property type="match status" value="1"/>
</dbReference>
<feature type="compositionally biased region" description="Low complexity" evidence="2">
    <location>
        <begin position="22"/>
        <end position="40"/>
    </location>
</feature>
<evidence type="ECO:0000313" key="6">
    <source>
        <dbReference type="Proteomes" id="UP001275440"/>
    </source>
</evidence>
<dbReference type="PANTHER" id="PTHR45625">
    <property type="entry name" value="PEPTIDYL-PROLYL CIS-TRANS ISOMERASE-RELATED"/>
    <property type="match status" value="1"/>
</dbReference>
<comment type="caution">
    <text evidence="5">The sequence shown here is derived from an EMBL/GenBank/DDBJ whole genome shotgun (WGS) entry which is preliminary data.</text>
</comment>
<reference evidence="5 6" key="1">
    <citation type="submission" date="2019-10" db="EMBL/GenBank/DDBJ databases">
        <title>Draft Genome Assembly of Rhodococcus zopfii DSM44189.</title>
        <authorList>
            <person name="Sutton J.M."/>
            <person name="Akob D.M."/>
            <person name="Bushman T.J."/>
        </authorList>
    </citation>
    <scope>NUCLEOTIDE SEQUENCE [LARGE SCALE GENOMIC DNA]</scope>
    <source>
        <strain evidence="5 6">DSM 44189</strain>
    </source>
</reference>
<dbReference type="PROSITE" id="PS51257">
    <property type="entry name" value="PROKAR_LIPOPROTEIN"/>
    <property type="match status" value="1"/>
</dbReference>
<dbReference type="InterPro" id="IPR029000">
    <property type="entry name" value="Cyclophilin-like_dom_sf"/>
</dbReference>
<evidence type="ECO:0000256" key="2">
    <source>
        <dbReference type="SAM" id="MobiDB-lite"/>
    </source>
</evidence>
<feature type="domain" description="PPIase cyclophilin-type" evidence="4">
    <location>
        <begin position="93"/>
        <end position="258"/>
    </location>
</feature>
<dbReference type="Pfam" id="PF00160">
    <property type="entry name" value="Pro_isomerase"/>
    <property type="match status" value="1"/>
</dbReference>
<dbReference type="EMBL" id="WBMO01000001">
    <property type="protein sequence ID" value="MDV2475730.1"/>
    <property type="molecule type" value="Genomic_DNA"/>
</dbReference>
<organism evidence="5 6">
    <name type="scientific">Rhodococcus zopfii</name>
    <dbReference type="NCBI Taxonomy" id="43772"/>
    <lineage>
        <taxon>Bacteria</taxon>
        <taxon>Bacillati</taxon>
        <taxon>Actinomycetota</taxon>
        <taxon>Actinomycetes</taxon>
        <taxon>Mycobacteriales</taxon>
        <taxon>Nocardiaceae</taxon>
        <taxon>Rhodococcus</taxon>
    </lineage>
</organism>
<proteinExistence type="predicted"/>
<feature type="region of interest" description="Disordered" evidence="2">
    <location>
        <begin position="22"/>
        <end position="52"/>
    </location>
</feature>